<dbReference type="AlphaFoldDB" id="A0AAW5U6Y7"/>
<comment type="caution">
    <text evidence="1">The sequence shown here is derived from an EMBL/GenBank/DDBJ whole genome shotgun (WGS) entry which is preliminary data.</text>
</comment>
<evidence type="ECO:0000313" key="2">
    <source>
        <dbReference type="Proteomes" id="UP001209417"/>
    </source>
</evidence>
<accession>A0AAW5U6Y7</accession>
<gene>
    <name evidence="1" type="ORF">ONT19_09790</name>
</gene>
<dbReference type="EMBL" id="JAPDVG010000001">
    <property type="protein sequence ID" value="MCW4131867.1"/>
    <property type="molecule type" value="Genomic_DNA"/>
</dbReference>
<reference evidence="1" key="1">
    <citation type="submission" date="2022-11" db="EMBL/GenBank/DDBJ databases">
        <title>Genomic repertoires linked with pathogenic potency of arthritogenic Prevotella copri isolated from the gut of rheumatoid arthritis patients.</title>
        <authorList>
            <person name="Nii T."/>
            <person name="Maeda Y."/>
            <person name="Motooka D."/>
            <person name="Naito M."/>
            <person name="Matsumoto Y."/>
            <person name="Ogawa T."/>
            <person name="Oguro-Igashira E."/>
            <person name="Kishikawa T."/>
            <person name="Yamashita M."/>
            <person name="Koizumi S."/>
            <person name="Kurakawa T."/>
            <person name="Okumura R."/>
            <person name="Kayama H."/>
            <person name="Murakami M."/>
            <person name="Sakaguchi T."/>
            <person name="Das B."/>
            <person name="Nakamura S."/>
            <person name="Okada Y."/>
            <person name="Kumanogoh A."/>
            <person name="Takeda K."/>
        </authorList>
    </citation>
    <scope>NUCLEOTIDE SEQUENCE</scope>
    <source>
        <strain evidence="1">H019-1</strain>
    </source>
</reference>
<evidence type="ECO:0000313" key="1">
    <source>
        <dbReference type="EMBL" id="MCW4131867.1"/>
    </source>
</evidence>
<proteinExistence type="predicted"/>
<protein>
    <submittedName>
        <fullName evidence="1">Uncharacterized protein</fullName>
    </submittedName>
</protein>
<dbReference type="Proteomes" id="UP001209417">
    <property type="component" value="Unassembled WGS sequence"/>
</dbReference>
<sequence length="113" mass="13132">MMSVMKLMQLLMLQNVEVDYYHIKLCADYLKVLIVFFLCCSIPKTSYFCGVKQSRYGGVRKIFKNMKKGRFYFCCNCGRRDVLNYCPFAPHGDAADDRDAHQCIESGDFILIE</sequence>
<dbReference type="RefSeq" id="WP_264952577.1">
    <property type="nucleotide sequence ID" value="NZ_JAPDVF010000001.1"/>
</dbReference>
<organism evidence="1 2">
    <name type="scientific">Segatella copri</name>
    <dbReference type="NCBI Taxonomy" id="165179"/>
    <lineage>
        <taxon>Bacteria</taxon>
        <taxon>Pseudomonadati</taxon>
        <taxon>Bacteroidota</taxon>
        <taxon>Bacteroidia</taxon>
        <taxon>Bacteroidales</taxon>
        <taxon>Prevotellaceae</taxon>
        <taxon>Segatella</taxon>
    </lineage>
</organism>
<name>A0AAW5U6Y7_9BACT</name>